<evidence type="ECO:0000256" key="13">
    <source>
        <dbReference type="RuleBase" id="RU000405"/>
    </source>
</evidence>
<dbReference type="EC" id="4.6.1.2" evidence="2 14"/>
<proteinExistence type="inferred from homology"/>
<evidence type="ECO:0000259" key="16">
    <source>
        <dbReference type="PROSITE" id="PS50011"/>
    </source>
</evidence>
<dbReference type="GO" id="GO:0005525">
    <property type="term" value="F:GTP binding"/>
    <property type="evidence" value="ECO:0007669"/>
    <property type="project" value="UniProtKB-KW"/>
</dbReference>
<evidence type="ECO:0000259" key="17">
    <source>
        <dbReference type="PROSITE" id="PS50125"/>
    </source>
</evidence>
<dbReference type="Gene3D" id="3.40.50.2300">
    <property type="match status" value="2"/>
</dbReference>
<dbReference type="OrthoDB" id="1890790at2759"/>
<keyword evidence="11 13" id="KW-0456">Lyase</keyword>
<dbReference type="GO" id="GO:0004383">
    <property type="term" value="F:guanylate cyclase activity"/>
    <property type="evidence" value="ECO:0007669"/>
    <property type="project" value="UniProtKB-EC"/>
</dbReference>
<comment type="caution">
    <text evidence="18">The sequence shown here is derived from an EMBL/GenBank/DDBJ whole genome shotgun (WGS) entry which is preliminary data.</text>
</comment>
<comment type="catalytic activity">
    <reaction evidence="14">
        <text>GTP = 3',5'-cyclic GMP + diphosphate</text>
        <dbReference type="Rhea" id="RHEA:13665"/>
        <dbReference type="ChEBI" id="CHEBI:33019"/>
        <dbReference type="ChEBI" id="CHEBI:37565"/>
        <dbReference type="ChEBI" id="CHEBI:57746"/>
        <dbReference type="EC" id="4.6.1.2"/>
    </reaction>
</comment>
<gene>
    <name evidence="18" type="ORF">KP79_PYT16095</name>
</gene>
<dbReference type="SUPFAM" id="SSF56112">
    <property type="entry name" value="Protein kinase-like (PK-like)"/>
    <property type="match status" value="1"/>
</dbReference>
<dbReference type="Pfam" id="PF00211">
    <property type="entry name" value="Guanylate_cyc"/>
    <property type="match status" value="1"/>
</dbReference>
<dbReference type="PROSITE" id="PS50011">
    <property type="entry name" value="PROTEIN_KINASE_DOM"/>
    <property type="match status" value="1"/>
</dbReference>
<dbReference type="GO" id="GO:0007168">
    <property type="term" value="P:receptor guanylyl cyclase signaling pathway"/>
    <property type="evidence" value="ECO:0007669"/>
    <property type="project" value="TreeGrafter"/>
</dbReference>
<dbReference type="Proteomes" id="UP000242188">
    <property type="component" value="Unassembled WGS sequence"/>
</dbReference>
<dbReference type="InterPro" id="IPR050401">
    <property type="entry name" value="Cyclic_nucleotide_synthase"/>
</dbReference>
<dbReference type="SUPFAM" id="SSF53822">
    <property type="entry name" value="Periplasmic binding protein-like I"/>
    <property type="match status" value="1"/>
</dbReference>
<keyword evidence="15" id="KW-0175">Coiled coil</keyword>
<keyword evidence="8" id="KW-0472">Membrane</keyword>
<evidence type="ECO:0000313" key="19">
    <source>
        <dbReference type="Proteomes" id="UP000242188"/>
    </source>
</evidence>
<dbReference type="InterPro" id="IPR029787">
    <property type="entry name" value="Nucleotide_cyclase"/>
</dbReference>
<dbReference type="FunFam" id="3.30.70.1230:FF:000004">
    <property type="entry name" value="Guanylate cyclase"/>
    <property type="match status" value="1"/>
</dbReference>
<dbReference type="Gene3D" id="3.30.200.20">
    <property type="entry name" value="Phosphorylase Kinase, domain 1"/>
    <property type="match status" value="1"/>
</dbReference>
<evidence type="ECO:0000256" key="11">
    <source>
        <dbReference type="ARBA" id="ARBA00023239"/>
    </source>
</evidence>
<dbReference type="InterPro" id="IPR001245">
    <property type="entry name" value="Ser-Thr/Tyr_kinase_cat_dom"/>
</dbReference>
<dbReference type="SMART" id="SM00220">
    <property type="entry name" value="S_TKc"/>
    <property type="match status" value="1"/>
</dbReference>
<evidence type="ECO:0000256" key="14">
    <source>
        <dbReference type="RuleBase" id="RU003431"/>
    </source>
</evidence>
<evidence type="ECO:0000256" key="15">
    <source>
        <dbReference type="SAM" id="Coils"/>
    </source>
</evidence>
<keyword evidence="5" id="KW-0547">Nucleotide-binding</keyword>
<organism evidence="18 19">
    <name type="scientific">Mizuhopecten yessoensis</name>
    <name type="common">Japanese scallop</name>
    <name type="synonym">Patinopecten yessoensis</name>
    <dbReference type="NCBI Taxonomy" id="6573"/>
    <lineage>
        <taxon>Eukaryota</taxon>
        <taxon>Metazoa</taxon>
        <taxon>Spiralia</taxon>
        <taxon>Lophotrochozoa</taxon>
        <taxon>Mollusca</taxon>
        <taxon>Bivalvia</taxon>
        <taxon>Autobranchia</taxon>
        <taxon>Pteriomorphia</taxon>
        <taxon>Pectinida</taxon>
        <taxon>Pectinoidea</taxon>
        <taxon>Pectinidae</taxon>
        <taxon>Mizuhopecten</taxon>
    </lineage>
</organism>
<dbReference type="GO" id="GO:0004672">
    <property type="term" value="F:protein kinase activity"/>
    <property type="evidence" value="ECO:0007669"/>
    <property type="project" value="InterPro"/>
</dbReference>
<feature type="domain" description="Guanylate cyclase" evidence="17">
    <location>
        <begin position="714"/>
        <end position="844"/>
    </location>
</feature>
<evidence type="ECO:0000313" key="18">
    <source>
        <dbReference type="EMBL" id="OWF50256.1"/>
    </source>
</evidence>
<protein>
    <recommendedName>
        <fullName evidence="2 14">Guanylate cyclase</fullName>
        <ecNumber evidence="2 14">4.6.1.2</ecNumber>
    </recommendedName>
</protein>
<keyword evidence="3" id="KW-0812">Transmembrane</keyword>
<reference evidence="18 19" key="1">
    <citation type="journal article" date="2017" name="Nat. Ecol. Evol.">
        <title>Scallop genome provides insights into evolution of bilaterian karyotype and development.</title>
        <authorList>
            <person name="Wang S."/>
            <person name="Zhang J."/>
            <person name="Jiao W."/>
            <person name="Li J."/>
            <person name="Xun X."/>
            <person name="Sun Y."/>
            <person name="Guo X."/>
            <person name="Huan P."/>
            <person name="Dong B."/>
            <person name="Zhang L."/>
            <person name="Hu X."/>
            <person name="Sun X."/>
            <person name="Wang J."/>
            <person name="Zhao C."/>
            <person name="Wang Y."/>
            <person name="Wang D."/>
            <person name="Huang X."/>
            <person name="Wang R."/>
            <person name="Lv J."/>
            <person name="Li Y."/>
            <person name="Zhang Z."/>
            <person name="Liu B."/>
            <person name="Lu W."/>
            <person name="Hui Y."/>
            <person name="Liang J."/>
            <person name="Zhou Z."/>
            <person name="Hou R."/>
            <person name="Li X."/>
            <person name="Liu Y."/>
            <person name="Li H."/>
            <person name="Ning X."/>
            <person name="Lin Y."/>
            <person name="Zhao L."/>
            <person name="Xing Q."/>
            <person name="Dou J."/>
            <person name="Li Y."/>
            <person name="Mao J."/>
            <person name="Guo H."/>
            <person name="Dou H."/>
            <person name="Li T."/>
            <person name="Mu C."/>
            <person name="Jiang W."/>
            <person name="Fu Q."/>
            <person name="Fu X."/>
            <person name="Miao Y."/>
            <person name="Liu J."/>
            <person name="Yu Q."/>
            <person name="Li R."/>
            <person name="Liao H."/>
            <person name="Li X."/>
            <person name="Kong Y."/>
            <person name="Jiang Z."/>
            <person name="Chourrout D."/>
            <person name="Li R."/>
            <person name="Bao Z."/>
        </authorList>
    </citation>
    <scope>NUCLEOTIDE SEQUENCE [LARGE SCALE GENOMIC DNA]</scope>
    <source>
        <strain evidence="18 19">PY_sf001</strain>
    </source>
</reference>
<evidence type="ECO:0000256" key="6">
    <source>
        <dbReference type="ARBA" id="ARBA00022989"/>
    </source>
</evidence>
<keyword evidence="7" id="KW-0342">GTP-binding</keyword>
<evidence type="ECO:0000256" key="2">
    <source>
        <dbReference type="ARBA" id="ARBA00012202"/>
    </source>
</evidence>
<dbReference type="InterPro" id="IPR001054">
    <property type="entry name" value="A/G_cyclase"/>
</dbReference>
<evidence type="ECO:0000256" key="12">
    <source>
        <dbReference type="ARBA" id="ARBA00023293"/>
    </source>
</evidence>
<keyword evidence="19" id="KW-1185">Reference proteome</keyword>
<dbReference type="GO" id="GO:0005886">
    <property type="term" value="C:plasma membrane"/>
    <property type="evidence" value="ECO:0007669"/>
    <property type="project" value="TreeGrafter"/>
</dbReference>
<keyword evidence="9 18" id="KW-0675">Receptor</keyword>
<keyword evidence="10" id="KW-0325">Glycoprotein</keyword>
<dbReference type="SUPFAM" id="SSF55073">
    <property type="entry name" value="Nucleotide cyclase"/>
    <property type="match status" value="1"/>
</dbReference>
<evidence type="ECO:0000256" key="5">
    <source>
        <dbReference type="ARBA" id="ARBA00022741"/>
    </source>
</evidence>
<dbReference type="Gene3D" id="3.30.70.1230">
    <property type="entry name" value="Nucleotide cyclase"/>
    <property type="match status" value="1"/>
</dbReference>
<keyword evidence="4" id="KW-0732">Signal</keyword>
<dbReference type="GO" id="GO:0035556">
    <property type="term" value="P:intracellular signal transduction"/>
    <property type="evidence" value="ECO:0007669"/>
    <property type="project" value="InterPro"/>
</dbReference>
<name>A0A210QND4_MIZYE</name>
<dbReference type="Pfam" id="PF07701">
    <property type="entry name" value="HNOBA"/>
    <property type="match status" value="1"/>
</dbReference>
<dbReference type="GO" id="GO:0005524">
    <property type="term" value="F:ATP binding"/>
    <property type="evidence" value="ECO:0007669"/>
    <property type="project" value="InterPro"/>
</dbReference>
<dbReference type="InterPro" id="IPR011645">
    <property type="entry name" value="HNOB_dom_associated"/>
</dbReference>
<evidence type="ECO:0000256" key="10">
    <source>
        <dbReference type="ARBA" id="ARBA00023180"/>
    </source>
</evidence>
<dbReference type="EMBL" id="NEDP02002708">
    <property type="protein sequence ID" value="OWF50256.1"/>
    <property type="molecule type" value="Genomic_DNA"/>
</dbReference>
<accession>A0A210QND4</accession>
<dbReference type="PROSITE" id="PS00452">
    <property type="entry name" value="GUANYLATE_CYCLASE_1"/>
    <property type="match status" value="1"/>
</dbReference>
<keyword evidence="12 14" id="KW-0141">cGMP biosynthesis</keyword>
<feature type="coiled-coil region" evidence="15">
    <location>
        <begin position="651"/>
        <end position="682"/>
    </location>
</feature>
<dbReference type="SMART" id="SM00044">
    <property type="entry name" value="CYCc"/>
    <property type="match status" value="1"/>
</dbReference>
<evidence type="ECO:0000256" key="4">
    <source>
        <dbReference type="ARBA" id="ARBA00022729"/>
    </source>
</evidence>
<dbReference type="InterPro" id="IPR011009">
    <property type="entry name" value="Kinase-like_dom_sf"/>
</dbReference>
<feature type="domain" description="Protein kinase" evidence="16">
    <location>
        <begin position="372"/>
        <end position="644"/>
    </location>
</feature>
<dbReference type="PANTHER" id="PTHR11920:SF502">
    <property type="entry name" value="GUANYLATE CYCLASE"/>
    <property type="match status" value="1"/>
</dbReference>
<keyword evidence="6" id="KW-1133">Transmembrane helix</keyword>
<dbReference type="Gene3D" id="1.10.510.10">
    <property type="entry name" value="Transferase(Phosphotransferase) domain 1"/>
    <property type="match status" value="1"/>
</dbReference>
<evidence type="ECO:0000256" key="1">
    <source>
        <dbReference type="ARBA" id="ARBA00004479"/>
    </source>
</evidence>
<dbReference type="Pfam" id="PF07714">
    <property type="entry name" value="PK_Tyr_Ser-Thr"/>
    <property type="match status" value="1"/>
</dbReference>
<dbReference type="AlphaFoldDB" id="A0A210QND4"/>
<evidence type="ECO:0000256" key="7">
    <source>
        <dbReference type="ARBA" id="ARBA00023134"/>
    </source>
</evidence>
<dbReference type="CDD" id="cd07302">
    <property type="entry name" value="CHD"/>
    <property type="match status" value="1"/>
</dbReference>
<dbReference type="InterPro" id="IPR028082">
    <property type="entry name" value="Peripla_BP_I"/>
</dbReference>
<dbReference type="PROSITE" id="PS50125">
    <property type="entry name" value="GUANYLATE_CYCLASE_2"/>
    <property type="match status" value="1"/>
</dbReference>
<comment type="subcellular location">
    <subcellularLocation>
        <location evidence="1">Membrane</location>
        <topology evidence="1">Single-pass type I membrane protein</topology>
    </subcellularLocation>
</comment>
<sequence>MVLRDKVDLVFGHPSSRANIPVAYMTSHYNIPHISWSAIDVLLSDKELFKTLVRTKGPTNKAGNSVLVLLNHFAWTRLGIFGEDYAICLYVTNSITQALQKTEISIASYTEFDRNTITDEDIIKTLINLRDTVRIIAVCSGSYFRKIVVFACQLGMCNGEYVFIDTYAITGSAEYSPWQEGDSSDDDAKAAYRHVIKILQAQWMDDASKGQVERLIAEVPLRMHEEPWNNTEATDNGSGGSSMAAMVYDAAFTWFMWLNHTIENNLDYRDGRGMFLFTQNLTFTGPDGTVAFDNNGDRETIFWILDWKNSSGVSRILATVDITATESPICCTTVNIKNVYESEIRKMLWKVQYEDIYKPKGQAGAGSMFSKLSLATVSNNGENEGVYISTGKYKGVTVSIRMSMNQTVMLARQDYVELQAMKDMTHDNVNPFIGACVDPPNVCVLFQYSSKGSLQDVLQNDDIKLDWTFKLSLISDCLEGLIYLSESALKSFGRLKSSNCIVDNRWVLKLSDYGIFGFVGSNTDQREYEEERYKALLWTAPELLRSPVQHRNGTQAGDIYSFGIILHETYFRMGVFPISTLTARDIISKIKDGGQTLCRPDTDMKYSNDEKPGLIDLMKHCWREEAADRPSHSTIKSIIKSQHIGKKVGILDDMIARLEKYANNLEELVEHRTIELSEEKQKTDRLLYRMLPQAVAEKLKSGKSVDPEAFEAVTIFFSDIVGFTSISAASTPLQVVDLLNDLYTLFDDIIAKFDVYKVETIGDAYMVVGGLSRKGGNSHASHIADMSLNILSSVMSFRLRHRPDDEIRVRIGLHTGACCAGVVGLTMPRYCLFGDTVNTASRMESNGEAKRIHISSVTKDALDTYGVYHISLRGDLVIKGKGAMTTYWLSDKTGFNKPLPTTE</sequence>
<evidence type="ECO:0000256" key="3">
    <source>
        <dbReference type="ARBA" id="ARBA00022692"/>
    </source>
</evidence>
<evidence type="ECO:0000256" key="9">
    <source>
        <dbReference type="ARBA" id="ARBA00023170"/>
    </source>
</evidence>
<dbReference type="PANTHER" id="PTHR11920">
    <property type="entry name" value="GUANYLYL CYCLASE"/>
    <property type="match status" value="1"/>
</dbReference>
<dbReference type="CDD" id="cd06352">
    <property type="entry name" value="PBP1_NPR_GC-like"/>
    <property type="match status" value="1"/>
</dbReference>
<dbReference type="InterPro" id="IPR001828">
    <property type="entry name" value="ANF_lig-bd_rcpt"/>
</dbReference>
<dbReference type="GO" id="GO:0001653">
    <property type="term" value="F:peptide receptor activity"/>
    <property type="evidence" value="ECO:0007669"/>
    <property type="project" value="TreeGrafter"/>
</dbReference>
<dbReference type="InterPro" id="IPR000719">
    <property type="entry name" value="Prot_kinase_dom"/>
</dbReference>
<evidence type="ECO:0000256" key="8">
    <source>
        <dbReference type="ARBA" id="ARBA00023136"/>
    </source>
</evidence>
<comment type="similarity">
    <text evidence="13">Belongs to the adenylyl cyclase class-4/guanylyl cyclase family.</text>
</comment>
<dbReference type="Pfam" id="PF01094">
    <property type="entry name" value="ANF_receptor"/>
    <property type="match status" value="1"/>
</dbReference>
<dbReference type="InterPro" id="IPR018297">
    <property type="entry name" value="A/G_cyclase_CS"/>
</dbReference>
<dbReference type="GO" id="GO:0004016">
    <property type="term" value="F:adenylate cyclase activity"/>
    <property type="evidence" value="ECO:0007669"/>
    <property type="project" value="TreeGrafter"/>
</dbReference>
<dbReference type="Gene3D" id="6.10.250.780">
    <property type="match status" value="1"/>
</dbReference>